<dbReference type="OrthoDB" id="166580at2"/>
<dbReference type="EMBL" id="ADVR01000001">
    <property type="protein sequence ID" value="EFO82097.1"/>
    <property type="molecule type" value="Genomic_DNA"/>
</dbReference>
<accession>E1I9L9</accession>
<evidence type="ECO:0000313" key="1">
    <source>
        <dbReference type="EMBL" id="EFO82097.1"/>
    </source>
</evidence>
<evidence type="ECO:0000313" key="2">
    <source>
        <dbReference type="Proteomes" id="UP000054010"/>
    </source>
</evidence>
<dbReference type="eggNOG" id="COG4467">
    <property type="taxonomic scope" value="Bacteria"/>
</dbReference>
<comment type="caution">
    <text evidence="1">The sequence shown here is derived from an EMBL/GenBank/DDBJ whole genome shotgun (WGS) entry which is preliminary data.</text>
</comment>
<name>E1I9L9_9CHLR</name>
<keyword evidence="2" id="KW-1185">Reference proteome</keyword>
<protein>
    <recommendedName>
        <fullName evidence="3">Transposase</fullName>
    </recommendedName>
</protein>
<evidence type="ECO:0008006" key="3">
    <source>
        <dbReference type="Google" id="ProtNLM"/>
    </source>
</evidence>
<sequence>MKDAFDALVEEETGYAALDDRIIKTADKRAQLLAVLKHPDIPLHNNAMELAARRRVRKRDVSFGPQSRDGARAWDTFQTLAATIAKLGVGFLPYLRDRIVTPETTPTLAERVAQRAGVAVPSAA</sequence>
<proteinExistence type="predicted"/>
<dbReference type="HOGENOM" id="CLU_163329_0_0_0"/>
<gene>
    <name evidence="1" type="ORF">OSCT_0020</name>
</gene>
<organism evidence="1 2">
    <name type="scientific">Oscillochloris trichoides DG-6</name>
    <dbReference type="NCBI Taxonomy" id="765420"/>
    <lineage>
        <taxon>Bacteria</taxon>
        <taxon>Bacillati</taxon>
        <taxon>Chloroflexota</taxon>
        <taxon>Chloroflexia</taxon>
        <taxon>Chloroflexales</taxon>
        <taxon>Chloroflexineae</taxon>
        <taxon>Oscillochloridaceae</taxon>
        <taxon>Oscillochloris</taxon>
    </lineage>
</organism>
<dbReference type="STRING" id="765420.OSCT_0020"/>
<dbReference type="Proteomes" id="UP000054010">
    <property type="component" value="Unassembled WGS sequence"/>
</dbReference>
<reference evidence="1 2" key="1">
    <citation type="journal article" date="2011" name="J. Bacteriol.">
        <title>Draft genome sequence of the anoxygenic filamentous phototrophic bacterium Oscillochloris trichoides subsp. DG-6.</title>
        <authorList>
            <person name="Kuznetsov B.B."/>
            <person name="Ivanovsky R.N."/>
            <person name="Keppen O.I."/>
            <person name="Sukhacheva M.V."/>
            <person name="Bumazhkin B.K."/>
            <person name="Patutina E.O."/>
            <person name="Beletsky A.V."/>
            <person name="Mardanov A.V."/>
            <person name="Baslerov R.V."/>
            <person name="Panteleeva A.N."/>
            <person name="Kolganova T.V."/>
            <person name="Ravin N.V."/>
            <person name="Skryabin K.G."/>
        </authorList>
    </citation>
    <scope>NUCLEOTIDE SEQUENCE [LARGE SCALE GENOMIC DNA]</scope>
    <source>
        <strain evidence="1 2">DG-6</strain>
    </source>
</reference>
<dbReference type="AlphaFoldDB" id="E1I9L9"/>